<dbReference type="Proteomes" id="UP000178302">
    <property type="component" value="Unassembled WGS sequence"/>
</dbReference>
<gene>
    <name evidence="2" type="ORF">A2909_02620</name>
</gene>
<reference evidence="2 3" key="1">
    <citation type="journal article" date="2016" name="Nat. Commun.">
        <title>Thousands of microbial genomes shed light on interconnected biogeochemical processes in an aquifer system.</title>
        <authorList>
            <person name="Anantharaman K."/>
            <person name="Brown C.T."/>
            <person name="Hug L.A."/>
            <person name="Sharon I."/>
            <person name="Castelle C.J."/>
            <person name="Probst A.J."/>
            <person name="Thomas B.C."/>
            <person name="Singh A."/>
            <person name="Wilkins M.J."/>
            <person name="Karaoz U."/>
            <person name="Brodie E.L."/>
            <person name="Williams K.H."/>
            <person name="Hubbard S.S."/>
            <person name="Banfield J.F."/>
        </authorList>
    </citation>
    <scope>NUCLEOTIDE SEQUENCE [LARGE SCALE GENOMIC DNA]</scope>
</reference>
<name>A0A1G2LTG0_9BACT</name>
<evidence type="ECO:0000313" key="3">
    <source>
        <dbReference type="Proteomes" id="UP000178302"/>
    </source>
</evidence>
<sequence>MQNRRISATAKNNNNGLENPHPRRLEEVLKEAEEAQEGFQAITKEIIDVLADNSRIKKAFLALQDKLLPQMVKKRVLSYLPQETQSYIQEMQEQDPLVILEYAQRSFINNLQISVKDLYYEAETVCRETAELYSDITRAREENWGVRELQDYFCKQGEIEVLPEVKMLLDLQEEHFTKEEVENQKNAFISSMLSHLELGVSLKGLMEQCCITTLSSFQRAVVQYAGYLRLYLPIKTLRDSTKDNAKASKGMHLAKKALEDTVKNSVKSLKCTLEAARLNSEYRIDSVAMDATLKQAAETLKKEMFFLKEADVKTAIKMIEKAPELIEGDLI</sequence>
<evidence type="ECO:0000256" key="1">
    <source>
        <dbReference type="SAM" id="MobiDB-lite"/>
    </source>
</evidence>
<proteinExistence type="predicted"/>
<protein>
    <submittedName>
        <fullName evidence="2">Uncharacterized protein</fullName>
    </submittedName>
</protein>
<evidence type="ECO:0000313" key="2">
    <source>
        <dbReference type="EMBL" id="OHA14071.1"/>
    </source>
</evidence>
<organism evidence="2 3">
    <name type="scientific">Candidatus Tagabacteria bacterium RIFCSPLOWO2_01_FULL_39_11</name>
    <dbReference type="NCBI Taxonomy" id="1802295"/>
    <lineage>
        <taxon>Bacteria</taxon>
        <taxon>Candidatus Tagaibacteriota</taxon>
    </lineage>
</organism>
<comment type="caution">
    <text evidence="2">The sequence shown here is derived from an EMBL/GenBank/DDBJ whole genome shotgun (WGS) entry which is preliminary data.</text>
</comment>
<feature type="region of interest" description="Disordered" evidence="1">
    <location>
        <begin position="1"/>
        <end position="22"/>
    </location>
</feature>
<dbReference type="AlphaFoldDB" id="A0A1G2LTG0"/>
<feature type="compositionally biased region" description="Polar residues" evidence="1">
    <location>
        <begin position="1"/>
        <end position="17"/>
    </location>
</feature>
<accession>A0A1G2LTG0</accession>
<dbReference type="EMBL" id="MHQZ01000017">
    <property type="protein sequence ID" value="OHA14071.1"/>
    <property type="molecule type" value="Genomic_DNA"/>
</dbReference>